<reference evidence="3" key="1">
    <citation type="submission" date="2022-03" db="EMBL/GenBank/DDBJ databases">
        <title>Draft genome sequence of Aduncisulcus paluster, a free-living microaerophilic Fornicata.</title>
        <authorList>
            <person name="Yuyama I."/>
            <person name="Kume K."/>
            <person name="Tamura T."/>
            <person name="Inagaki Y."/>
            <person name="Hashimoto T."/>
        </authorList>
    </citation>
    <scope>NUCLEOTIDE SEQUENCE</scope>
    <source>
        <strain evidence="3">NY0171</strain>
    </source>
</reference>
<gene>
    <name evidence="3" type="ORF">ADUPG1_010881</name>
</gene>
<evidence type="ECO:0000313" key="3">
    <source>
        <dbReference type="EMBL" id="GKT16242.1"/>
    </source>
</evidence>
<dbReference type="PRINTS" id="PR01653">
    <property type="entry name" value="TCTPROTEIN"/>
</dbReference>
<evidence type="ECO:0000313" key="4">
    <source>
        <dbReference type="Proteomes" id="UP001057375"/>
    </source>
</evidence>
<name>A0ABQ5JTP8_9EUKA</name>
<dbReference type="Proteomes" id="UP001057375">
    <property type="component" value="Unassembled WGS sequence"/>
</dbReference>
<proteinExistence type="inferred from homology"/>
<dbReference type="Pfam" id="PF00838">
    <property type="entry name" value="TCTP"/>
    <property type="match status" value="1"/>
</dbReference>
<keyword evidence="4" id="KW-1185">Reference proteome</keyword>
<dbReference type="InterPro" id="IPR011057">
    <property type="entry name" value="Mss4-like_sf"/>
</dbReference>
<dbReference type="InterPro" id="IPR011323">
    <property type="entry name" value="Mss4/transl-control_tumour"/>
</dbReference>
<evidence type="ECO:0000259" key="2">
    <source>
        <dbReference type="PROSITE" id="PS51797"/>
    </source>
</evidence>
<dbReference type="InterPro" id="IPR018105">
    <property type="entry name" value="Translational_control_tumour_p"/>
</dbReference>
<dbReference type="InterPro" id="IPR034737">
    <property type="entry name" value="TCTP"/>
</dbReference>
<dbReference type="Gene3D" id="2.170.150.10">
    <property type="entry name" value="Metal Binding Protein, Guanine Nucleotide Exchange Factor, Chain A"/>
    <property type="match status" value="1"/>
</dbReference>
<dbReference type="PROSITE" id="PS51797">
    <property type="entry name" value="TCTP_3"/>
    <property type="match status" value="1"/>
</dbReference>
<dbReference type="EMBL" id="BQXS01011741">
    <property type="protein sequence ID" value="GKT16242.1"/>
    <property type="molecule type" value="Genomic_DNA"/>
</dbReference>
<dbReference type="SUPFAM" id="SSF51316">
    <property type="entry name" value="Mss4-like"/>
    <property type="match status" value="1"/>
</dbReference>
<comment type="similarity">
    <text evidence="1">Belongs to the TCTP family.</text>
</comment>
<dbReference type="PANTHER" id="PTHR11991">
    <property type="entry name" value="TRANSLATIONALLY CONTROLLED TUMOR PROTEIN-RELATED"/>
    <property type="match status" value="1"/>
</dbReference>
<organism evidence="3 4">
    <name type="scientific">Aduncisulcus paluster</name>
    <dbReference type="NCBI Taxonomy" id="2918883"/>
    <lineage>
        <taxon>Eukaryota</taxon>
        <taxon>Metamonada</taxon>
        <taxon>Carpediemonas-like organisms</taxon>
        <taxon>Aduncisulcus</taxon>
    </lineage>
</organism>
<accession>A0ABQ5JTP8</accession>
<evidence type="ECO:0000256" key="1">
    <source>
        <dbReference type="PROSITE-ProRule" id="PRU01133"/>
    </source>
</evidence>
<feature type="domain" description="TCTP" evidence="2">
    <location>
        <begin position="1"/>
        <end position="157"/>
    </location>
</feature>
<sequence length="282" mass="31774">MLVLSDIISGDEILSDAYKYTKTEDGMLYQAPGNYIQVMNEETEMEDTVVDIIHGFSLEKADFKKKAYVMHLKHYMKDIVARLTEKGAAKEEIDAFMKGAEGVFAKIVKNFKKYDFYTGESADPSGMVIFVEWGTDAEGNETCVFNYWAHEDSVSLSDDCSCQLSLTHEPSEGKSSSMFSSTVNYSLPSPIIFHCKRSEDICSTLEQKITKHIEQISHKCRLQMESKYVYLCKRLVNPSDIKIVKAEPHQIPHSTTKADVSIKSGSTRVQQLASQLAALFNK</sequence>
<dbReference type="PANTHER" id="PTHR11991:SF0">
    <property type="entry name" value="TRANSLATIONALLY-CONTROLLED TUMOR PROTEIN"/>
    <property type="match status" value="1"/>
</dbReference>
<protein>
    <submittedName>
        <fullName evidence="3">Translationally controlled tumour protein like protein</fullName>
    </submittedName>
</protein>
<comment type="caution">
    <text evidence="3">The sequence shown here is derived from an EMBL/GenBank/DDBJ whole genome shotgun (WGS) entry which is preliminary data.</text>
</comment>